<dbReference type="PANTHER" id="PTHR42885">
    <property type="entry name" value="HISTIDINOL-PHOSPHATE AMINOTRANSFERASE-RELATED"/>
    <property type="match status" value="1"/>
</dbReference>
<dbReference type="AlphaFoldDB" id="A0A841R9C8"/>
<dbReference type="SUPFAM" id="SSF53383">
    <property type="entry name" value="PLP-dependent transferases"/>
    <property type="match status" value="1"/>
</dbReference>
<dbReference type="PROSITE" id="PS00105">
    <property type="entry name" value="AA_TRANSFER_CLASS_1"/>
    <property type="match status" value="1"/>
</dbReference>
<dbReference type="EMBL" id="JACHGJ010000001">
    <property type="protein sequence ID" value="MBB6479072.1"/>
    <property type="molecule type" value="Genomic_DNA"/>
</dbReference>
<name>A0A841R9C8_9SPIO</name>
<comment type="similarity">
    <text evidence="1">Belongs to the class-I pyridoxal-phosphate-dependent aminotransferase family.</text>
</comment>
<keyword evidence="4" id="KW-1185">Reference proteome</keyword>
<reference evidence="3 4" key="1">
    <citation type="submission" date="2020-08" db="EMBL/GenBank/DDBJ databases">
        <title>Genomic Encyclopedia of Type Strains, Phase IV (KMG-IV): sequencing the most valuable type-strain genomes for metagenomic binning, comparative biology and taxonomic classification.</title>
        <authorList>
            <person name="Goeker M."/>
        </authorList>
    </citation>
    <scope>NUCLEOTIDE SEQUENCE [LARGE SCALE GENOMIC DNA]</scope>
    <source>
        <strain evidence="3 4">DSM 2461</strain>
    </source>
</reference>
<dbReference type="InterPro" id="IPR015422">
    <property type="entry name" value="PyrdxlP-dep_Trfase_small"/>
</dbReference>
<keyword evidence="1 3" id="KW-0032">Aminotransferase</keyword>
<dbReference type="InterPro" id="IPR004838">
    <property type="entry name" value="NHTrfase_class1_PyrdxlP-BS"/>
</dbReference>
<comment type="caution">
    <text evidence="3">The sequence shown here is derived from an EMBL/GenBank/DDBJ whole genome shotgun (WGS) entry which is preliminary data.</text>
</comment>
<dbReference type="CDD" id="cd00609">
    <property type="entry name" value="AAT_like"/>
    <property type="match status" value="1"/>
</dbReference>
<evidence type="ECO:0000313" key="3">
    <source>
        <dbReference type="EMBL" id="MBB6479072.1"/>
    </source>
</evidence>
<organism evidence="3 4">
    <name type="scientific">Spirochaeta isovalerica</name>
    <dbReference type="NCBI Taxonomy" id="150"/>
    <lineage>
        <taxon>Bacteria</taxon>
        <taxon>Pseudomonadati</taxon>
        <taxon>Spirochaetota</taxon>
        <taxon>Spirochaetia</taxon>
        <taxon>Spirochaetales</taxon>
        <taxon>Spirochaetaceae</taxon>
        <taxon>Spirochaeta</taxon>
    </lineage>
</organism>
<dbReference type="InterPro" id="IPR015421">
    <property type="entry name" value="PyrdxlP-dep_Trfase_major"/>
</dbReference>
<dbReference type="InterPro" id="IPR004839">
    <property type="entry name" value="Aminotransferase_I/II_large"/>
</dbReference>
<evidence type="ECO:0000259" key="2">
    <source>
        <dbReference type="Pfam" id="PF00155"/>
    </source>
</evidence>
<dbReference type="GO" id="GO:0030170">
    <property type="term" value="F:pyridoxal phosphate binding"/>
    <property type="evidence" value="ECO:0007669"/>
    <property type="project" value="InterPro"/>
</dbReference>
<dbReference type="InterPro" id="IPR015424">
    <property type="entry name" value="PyrdxlP-dep_Trfase"/>
</dbReference>
<dbReference type="GO" id="GO:0008483">
    <property type="term" value="F:transaminase activity"/>
    <property type="evidence" value="ECO:0007669"/>
    <property type="project" value="UniProtKB-KW"/>
</dbReference>
<keyword evidence="1 3" id="KW-0808">Transferase</keyword>
<dbReference type="Proteomes" id="UP000587760">
    <property type="component" value="Unassembled WGS sequence"/>
</dbReference>
<dbReference type="Gene3D" id="3.40.640.10">
    <property type="entry name" value="Type I PLP-dependent aspartate aminotransferase-like (Major domain)"/>
    <property type="match status" value="1"/>
</dbReference>
<gene>
    <name evidence="3" type="ORF">HNR50_000705</name>
</gene>
<evidence type="ECO:0000313" key="4">
    <source>
        <dbReference type="Proteomes" id="UP000587760"/>
    </source>
</evidence>
<dbReference type="Pfam" id="PF00155">
    <property type="entry name" value="Aminotran_1_2"/>
    <property type="match status" value="1"/>
</dbReference>
<dbReference type="Gene3D" id="3.90.1150.10">
    <property type="entry name" value="Aspartate Aminotransferase, domain 1"/>
    <property type="match status" value="1"/>
</dbReference>
<dbReference type="EC" id="2.6.1.-" evidence="1"/>
<proteinExistence type="inferred from homology"/>
<dbReference type="RefSeq" id="WP_184743836.1">
    <property type="nucleotide sequence ID" value="NZ_JACHGJ010000001.1"/>
</dbReference>
<protein>
    <recommendedName>
        <fullName evidence="1">Aminotransferase</fullName>
        <ecNumber evidence="1">2.6.1.-</ecNumber>
    </recommendedName>
</protein>
<accession>A0A841R9C8</accession>
<evidence type="ECO:0000256" key="1">
    <source>
        <dbReference type="RuleBase" id="RU000481"/>
    </source>
</evidence>
<feature type="domain" description="Aminotransferase class I/classII large" evidence="2">
    <location>
        <begin position="27"/>
        <end position="358"/>
    </location>
</feature>
<sequence length="367" mass="41597">MKKTKNGTHGGLDYAKLREKGISPDEITDFSVSINPFPVHKKVLSAVKSCNLTRYPDSVARELRESIADYEGCTPDEILAVNGTSQGIHLIGQAFLDEKSNVLISGPAYSQYRKISELRKSSVEEITSLADDDFRPPVERIITKIKENRPGIFWICNPNNPTGTYVVNEDLKKIESAAVESGTIVIIDEAYVAFTRDSIRFRDTSTNILRLNSMTKDYGIPGLRLGYIHGDPKLIGEIARYQPEWSISAPAQRAGIACLKERDYYKSTWKKVRNETDRFRNELVEMGLKVYHTESNFFMAKLGSREYVPEGMEGYAALLQKKLEPQLMQIRDCTSFGLPDHIRIGVHNARNNNRLLEAMREARSIWE</sequence>
<comment type="cofactor">
    <cofactor evidence="1">
        <name>pyridoxal 5'-phosphate</name>
        <dbReference type="ChEBI" id="CHEBI:597326"/>
    </cofactor>
</comment>